<dbReference type="KEGG" id="mbat:BN1208_0864"/>
<dbReference type="EMBL" id="LN827929">
    <property type="protein sequence ID" value="CEZ19749.1"/>
    <property type="molecule type" value="Genomic_DNA"/>
</dbReference>
<protein>
    <recommendedName>
        <fullName evidence="3">Lipoprotein</fullName>
    </recommendedName>
</protein>
<accession>A0A0D6EWC3</accession>
<proteinExistence type="predicted"/>
<keyword evidence="2" id="KW-1185">Reference proteome</keyword>
<organism evidence="1 2">
    <name type="scientific">Candidatus Methylopumilus planktonicus</name>
    <dbReference type="NCBI Taxonomy" id="1581557"/>
    <lineage>
        <taxon>Bacteria</taxon>
        <taxon>Pseudomonadati</taxon>
        <taxon>Pseudomonadota</taxon>
        <taxon>Betaproteobacteria</taxon>
        <taxon>Nitrosomonadales</taxon>
        <taxon>Methylophilaceae</taxon>
        <taxon>Candidatus Methylopumilus</taxon>
    </lineage>
</organism>
<reference evidence="2" key="1">
    <citation type="submission" date="2014-12" db="EMBL/GenBank/DDBJ databases">
        <authorList>
            <person name="Salcher M.M."/>
        </authorList>
    </citation>
    <scope>NUCLEOTIDE SEQUENCE [LARGE SCALE GENOMIC DNA]</scope>
    <source>
        <strain evidence="2">MMS-10A-171</strain>
    </source>
</reference>
<dbReference type="Proteomes" id="UP000064007">
    <property type="component" value="Chromosome 1"/>
</dbReference>
<evidence type="ECO:0000313" key="1">
    <source>
        <dbReference type="EMBL" id="CEZ19749.1"/>
    </source>
</evidence>
<sequence>MYSKNQMFKKFFVILVPLFLMGCKTLYPPTFDQQTQAYTKSIEQYQINQLFTNIIRASESRPIAFVEIPSVLGNASSASSLGGSFSLAETQANTTLWGISNLTGAGLSPNQSYSQGFTFTQSSLDNAVFWKEFLSTLNLEKTKYFGLHTYPRELVFKLLIENFSIVEKNGDMELFLNNPLFSGYKKFDDLFNFLIDNGFTLAESISEKNAPRFCLARPPQENSQYRFEKEYYCYPDQVKFPGEKKLVIYVRSSKDIFDYVGKVVKAQHLPNPVYVEIRANTEYVYNDDPKNNKIFVAIKNPSMFTARYAQTYDLRGTSYIIPAEDNGFSQTVLSILHQLVILTKIPGSAGQTPGILVR</sequence>
<dbReference type="HOGENOM" id="CLU_773408_0_0_4"/>
<dbReference type="RefSeq" id="WP_046488229.1">
    <property type="nucleotide sequence ID" value="NZ_LN827929.1"/>
</dbReference>
<dbReference type="OrthoDB" id="9131101at2"/>
<evidence type="ECO:0008006" key="3">
    <source>
        <dbReference type="Google" id="ProtNLM"/>
    </source>
</evidence>
<dbReference type="AlphaFoldDB" id="A0A0D6EWC3"/>
<gene>
    <name evidence="1" type="ORF">BN1208_0864</name>
</gene>
<evidence type="ECO:0000313" key="2">
    <source>
        <dbReference type="Proteomes" id="UP000064007"/>
    </source>
</evidence>
<dbReference type="STRING" id="1581557.BN1208_0864"/>
<dbReference type="PROSITE" id="PS51257">
    <property type="entry name" value="PROKAR_LIPOPROTEIN"/>
    <property type="match status" value="1"/>
</dbReference>
<name>A0A0D6EWC3_9PROT</name>